<feature type="region of interest" description="Disordered" evidence="1">
    <location>
        <begin position="1"/>
        <end position="21"/>
    </location>
</feature>
<evidence type="ECO:0000256" key="1">
    <source>
        <dbReference type="SAM" id="MobiDB-lite"/>
    </source>
</evidence>
<reference evidence="2" key="1">
    <citation type="submission" date="2017-05" db="UniProtKB">
        <authorList>
            <consortium name="EnsemblMetazoa"/>
        </authorList>
    </citation>
    <scope>IDENTIFICATION</scope>
</reference>
<proteinExistence type="predicted"/>
<dbReference type="EnsemblMetazoa" id="Aqu2.1.01828_001">
    <property type="protein sequence ID" value="Aqu2.1.01828_001"/>
    <property type="gene ID" value="Aqu2.1.01828"/>
</dbReference>
<sequence length="252" mass="27197">MAKGKTGQKTKKRGAPRKPRMTVARKIEATVRVIRGESMESVARSLGVTAADISRWHEAFFDGAACACEEEKIGSQGHEDRETGILAGFDHDGQRVAARADRNDGDGPPFCAQEVDAMSAVISTSTKKAYGVSRVCRVWEINRAGVYRHLNAATADDSERQRPGPVGAMPDAKTRGHRTGHRRQPVPQRGLSQSACALSHTRTFARRKIGSCGSCVEQRPARQDLSGTDPTARAPMTEPSSLRGSMRCGAPT</sequence>
<evidence type="ECO:0000313" key="2">
    <source>
        <dbReference type="EnsemblMetazoa" id="Aqu2.1.01828_001"/>
    </source>
</evidence>
<feature type="compositionally biased region" description="Basic residues" evidence="1">
    <location>
        <begin position="1"/>
        <end position="20"/>
    </location>
</feature>
<dbReference type="AlphaFoldDB" id="A0A1X7SID5"/>
<feature type="region of interest" description="Disordered" evidence="1">
    <location>
        <begin position="215"/>
        <end position="252"/>
    </location>
</feature>
<feature type="compositionally biased region" description="Basic residues" evidence="1">
    <location>
        <begin position="175"/>
        <end position="184"/>
    </location>
</feature>
<accession>A0A1X7SID5</accession>
<feature type="region of interest" description="Disordered" evidence="1">
    <location>
        <begin position="154"/>
        <end position="195"/>
    </location>
</feature>
<dbReference type="InParanoid" id="A0A1X7SID5"/>
<name>A0A1X7SID5_AMPQE</name>
<organism evidence="2">
    <name type="scientific">Amphimedon queenslandica</name>
    <name type="common">Sponge</name>
    <dbReference type="NCBI Taxonomy" id="400682"/>
    <lineage>
        <taxon>Eukaryota</taxon>
        <taxon>Metazoa</taxon>
        <taxon>Porifera</taxon>
        <taxon>Demospongiae</taxon>
        <taxon>Heteroscleromorpha</taxon>
        <taxon>Haplosclerida</taxon>
        <taxon>Niphatidae</taxon>
        <taxon>Amphimedon</taxon>
    </lineage>
</organism>
<protein>
    <submittedName>
        <fullName evidence="2">Uncharacterized protein</fullName>
    </submittedName>
</protein>